<keyword evidence="4" id="KW-1185">Reference proteome</keyword>
<keyword evidence="1" id="KW-0256">Endoplasmic reticulum</keyword>
<keyword evidence="1" id="KW-0931">ER-Golgi transport</keyword>
<dbReference type="OrthoDB" id="10256289at2759"/>
<dbReference type="InterPro" id="IPR006896">
    <property type="entry name" value="Sec23/24_trunk_dom"/>
</dbReference>
<keyword evidence="1" id="KW-0479">Metal-binding</keyword>
<evidence type="ECO:0000259" key="2">
    <source>
        <dbReference type="Pfam" id="PF04811"/>
    </source>
</evidence>
<dbReference type="InParanoid" id="A0A165H0J7"/>
<proteinExistence type="inferred from homology"/>
<dbReference type="GO" id="GO:0090110">
    <property type="term" value="P:COPII-coated vesicle cargo loading"/>
    <property type="evidence" value="ECO:0007669"/>
    <property type="project" value="TreeGrafter"/>
</dbReference>
<keyword evidence="1" id="KW-0813">Transport</keyword>
<dbReference type="PANTHER" id="PTHR11141:SF0">
    <property type="entry name" value="PROTEIN TRANSPORT PROTEIN SEC23"/>
    <property type="match status" value="1"/>
</dbReference>
<comment type="subcellular location">
    <subcellularLocation>
        <location evidence="1">Cytoplasm</location>
    </subcellularLocation>
    <subcellularLocation>
        <location evidence="1">Cytoplasmic vesicle</location>
        <location evidence="1">COPII-coated vesicle membrane</location>
        <topology evidence="1">Peripheral membrane protein</topology>
        <orientation evidence="1">Cytoplasmic side</orientation>
    </subcellularLocation>
    <subcellularLocation>
        <location evidence="1">Endoplasmic reticulum membrane</location>
        <topology evidence="1">Peripheral membrane protein</topology>
        <orientation evidence="1">Cytoplasmic side</orientation>
    </subcellularLocation>
    <subcellularLocation>
        <location evidence="1">Golgi apparatus membrane</location>
        <topology evidence="1">Peripheral membrane protein</topology>
        <orientation evidence="1">Cytoplasmic side</orientation>
    </subcellularLocation>
</comment>
<keyword evidence="1" id="KW-0472">Membrane</keyword>
<keyword evidence="1" id="KW-0333">Golgi apparatus</keyword>
<dbReference type="SUPFAM" id="SSF53300">
    <property type="entry name" value="vWA-like"/>
    <property type="match status" value="1"/>
</dbReference>
<evidence type="ECO:0000313" key="3">
    <source>
        <dbReference type="EMBL" id="KZV91273.1"/>
    </source>
</evidence>
<keyword evidence="1" id="KW-0963">Cytoplasm</keyword>
<keyword evidence="1" id="KW-0653">Protein transport</keyword>
<evidence type="ECO:0000313" key="4">
    <source>
        <dbReference type="Proteomes" id="UP000077266"/>
    </source>
</evidence>
<sequence>MDIGRTSPPTVPAQVPPNFLFVVDTCLDKEELKVLGDGIVVLIPPYALVGLITFGTMTQVHELGYAECSKSYVFRGGKQYSPKQIQDMLALSPQNRCEFQLTGLLECLQKDVPPFANDKCPLRCTCVALSVAVDLLESILFNTGARIPPSSLNFLQMVRMLDYSRWPANLYI</sequence>
<comment type="similarity">
    <text evidence="1">Belongs to the SEC23/SEC24 family. SEC23 subfamily.</text>
</comment>
<gene>
    <name evidence="3" type="ORF">EXIGLDRAFT_770066</name>
</gene>
<dbReference type="EMBL" id="KV426031">
    <property type="protein sequence ID" value="KZV91273.1"/>
    <property type="molecule type" value="Genomic_DNA"/>
</dbReference>
<dbReference type="InterPro" id="IPR036465">
    <property type="entry name" value="vWFA_dom_sf"/>
</dbReference>
<dbReference type="InterPro" id="IPR037364">
    <property type="entry name" value="Sec23"/>
</dbReference>
<dbReference type="GO" id="GO:0005789">
    <property type="term" value="C:endoplasmic reticulum membrane"/>
    <property type="evidence" value="ECO:0007669"/>
    <property type="project" value="UniProtKB-SubCell"/>
</dbReference>
<name>A0A165H0J7_EXIGL</name>
<dbReference type="Gene3D" id="3.40.50.410">
    <property type="entry name" value="von Willebrand factor, type A domain"/>
    <property type="match status" value="1"/>
</dbReference>
<dbReference type="GO" id="GO:0070971">
    <property type="term" value="C:endoplasmic reticulum exit site"/>
    <property type="evidence" value="ECO:0007669"/>
    <property type="project" value="TreeGrafter"/>
</dbReference>
<dbReference type="GO" id="GO:0005096">
    <property type="term" value="F:GTPase activator activity"/>
    <property type="evidence" value="ECO:0007669"/>
    <property type="project" value="TreeGrafter"/>
</dbReference>
<dbReference type="GO" id="GO:0030127">
    <property type="term" value="C:COPII vesicle coat"/>
    <property type="evidence" value="ECO:0007669"/>
    <property type="project" value="InterPro"/>
</dbReference>
<protein>
    <recommendedName>
        <fullName evidence="1">Protein transport protein SEC23</fullName>
    </recommendedName>
</protein>
<keyword evidence="1" id="KW-0862">Zinc</keyword>
<dbReference type="STRING" id="1314781.A0A165H0J7"/>
<reference evidence="3 4" key="1">
    <citation type="journal article" date="2016" name="Mol. Biol. Evol.">
        <title>Comparative Genomics of Early-Diverging Mushroom-Forming Fungi Provides Insights into the Origins of Lignocellulose Decay Capabilities.</title>
        <authorList>
            <person name="Nagy L.G."/>
            <person name="Riley R."/>
            <person name="Tritt A."/>
            <person name="Adam C."/>
            <person name="Daum C."/>
            <person name="Floudas D."/>
            <person name="Sun H."/>
            <person name="Yadav J.S."/>
            <person name="Pangilinan J."/>
            <person name="Larsson K.H."/>
            <person name="Matsuura K."/>
            <person name="Barry K."/>
            <person name="Labutti K."/>
            <person name="Kuo R."/>
            <person name="Ohm R.A."/>
            <person name="Bhattacharya S.S."/>
            <person name="Shirouzu T."/>
            <person name="Yoshinaga Y."/>
            <person name="Martin F.M."/>
            <person name="Grigoriev I.V."/>
            <person name="Hibbett D.S."/>
        </authorList>
    </citation>
    <scope>NUCLEOTIDE SEQUENCE [LARGE SCALE GENOMIC DNA]</scope>
    <source>
        <strain evidence="3 4">HHB12029</strain>
    </source>
</reference>
<dbReference type="GO" id="GO:0046872">
    <property type="term" value="F:metal ion binding"/>
    <property type="evidence" value="ECO:0007669"/>
    <property type="project" value="UniProtKB-KW"/>
</dbReference>
<evidence type="ECO:0000256" key="1">
    <source>
        <dbReference type="RuleBase" id="RU365030"/>
    </source>
</evidence>
<comment type="function">
    <text evidence="1">Component of the coat protein complex II (COPII) which promotes the formation of transport vesicles from the endoplasmic reticulum (ER). The coat has two main functions, the physical deformation of the endoplasmic reticulum membrane into vesicles and the selection of cargo molecules.</text>
</comment>
<dbReference type="AlphaFoldDB" id="A0A165H0J7"/>
<dbReference type="Proteomes" id="UP000077266">
    <property type="component" value="Unassembled WGS sequence"/>
</dbReference>
<keyword evidence="1" id="KW-0968">Cytoplasmic vesicle</keyword>
<organism evidence="3 4">
    <name type="scientific">Exidia glandulosa HHB12029</name>
    <dbReference type="NCBI Taxonomy" id="1314781"/>
    <lineage>
        <taxon>Eukaryota</taxon>
        <taxon>Fungi</taxon>
        <taxon>Dikarya</taxon>
        <taxon>Basidiomycota</taxon>
        <taxon>Agaricomycotina</taxon>
        <taxon>Agaricomycetes</taxon>
        <taxon>Auriculariales</taxon>
        <taxon>Exidiaceae</taxon>
        <taxon>Exidia</taxon>
    </lineage>
</organism>
<dbReference type="GO" id="GO:0006886">
    <property type="term" value="P:intracellular protein transport"/>
    <property type="evidence" value="ECO:0007669"/>
    <property type="project" value="InterPro"/>
</dbReference>
<dbReference type="Pfam" id="PF04811">
    <property type="entry name" value="Sec23_trunk"/>
    <property type="match status" value="1"/>
</dbReference>
<dbReference type="GO" id="GO:0000139">
    <property type="term" value="C:Golgi membrane"/>
    <property type="evidence" value="ECO:0007669"/>
    <property type="project" value="UniProtKB-SubCell"/>
</dbReference>
<dbReference type="PANTHER" id="PTHR11141">
    <property type="entry name" value="PROTEIN TRANSPORT PROTEIN SEC23"/>
    <property type="match status" value="1"/>
</dbReference>
<accession>A0A165H0J7</accession>
<feature type="domain" description="Sec23/Sec24 trunk" evidence="2">
    <location>
        <begin position="15"/>
        <end position="147"/>
    </location>
</feature>